<sequence length="187" mass="21091">MDVVAVKRFHKLLKAQAFDQPHFLAVDLSRFGHDIPPINPDTDTFQSDPSVDAPQSNPFVFTRSDINSPMMRARTASTHQRTSVPRDVRIGHQTGKVGNLEPSVLASLDVLLSPIKEVETEDLAADLNTRERRSAEGKTTNLPKQEEFMDMGVVFKRLERWVVVVVDLISLSLEELKLKKWLSFGLK</sequence>
<evidence type="ECO:0000313" key="2">
    <source>
        <dbReference type="Proteomes" id="UP001168877"/>
    </source>
</evidence>
<organism evidence="1 2">
    <name type="scientific">Acer saccharum</name>
    <name type="common">Sugar maple</name>
    <dbReference type="NCBI Taxonomy" id="4024"/>
    <lineage>
        <taxon>Eukaryota</taxon>
        <taxon>Viridiplantae</taxon>
        <taxon>Streptophyta</taxon>
        <taxon>Embryophyta</taxon>
        <taxon>Tracheophyta</taxon>
        <taxon>Spermatophyta</taxon>
        <taxon>Magnoliopsida</taxon>
        <taxon>eudicotyledons</taxon>
        <taxon>Gunneridae</taxon>
        <taxon>Pentapetalae</taxon>
        <taxon>rosids</taxon>
        <taxon>malvids</taxon>
        <taxon>Sapindales</taxon>
        <taxon>Sapindaceae</taxon>
        <taxon>Hippocastanoideae</taxon>
        <taxon>Acereae</taxon>
        <taxon>Acer</taxon>
    </lineage>
</organism>
<comment type="caution">
    <text evidence="1">The sequence shown here is derived from an EMBL/GenBank/DDBJ whole genome shotgun (WGS) entry which is preliminary data.</text>
</comment>
<dbReference type="AlphaFoldDB" id="A0AA39VME4"/>
<name>A0AA39VME4_ACESA</name>
<proteinExistence type="predicted"/>
<protein>
    <submittedName>
        <fullName evidence="1">Uncharacterized protein</fullName>
    </submittedName>
</protein>
<dbReference type="EMBL" id="JAUESC010000383">
    <property type="protein sequence ID" value="KAK0584336.1"/>
    <property type="molecule type" value="Genomic_DNA"/>
</dbReference>
<evidence type="ECO:0000313" key="1">
    <source>
        <dbReference type="EMBL" id="KAK0584336.1"/>
    </source>
</evidence>
<reference evidence="1" key="1">
    <citation type="journal article" date="2022" name="Plant J.">
        <title>Strategies of tolerance reflected in two North American maple genomes.</title>
        <authorList>
            <person name="McEvoy S.L."/>
            <person name="Sezen U.U."/>
            <person name="Trouern-Trend A."/>
            <person name="McMahon S.M."/>
            <person name="Schaberg P.G."/>
            <person name="Yang J."/>
            <person name="Wegrzyn J.L."/>
            <person name="Swenson N.G."/>
        </authorList>
    </citation>
    <scope>NUCLEOTIDE SEQUENCE</scope>
    <source>
        <strain evidence="1">NS2018</strain>
    </source>
</reference>
<dbReference type="Proteomes" id="UP001168877">
    <property type="component" value="Unassembled WGS sequence"/>
</dbReference>
<reference evidence="1" key="2">
    <citation type="submission" date="2023-06" db="EMBL/GenBank/DDBJ databases">
        <authorList>
            <person name="Swenson N.G."/>
            <person name="Wegrzyn J.L."/>
            <person name="Mcevoy S.L."/>
        </authorList>
    </citation>
    <scope>NUCLEOTIDE SEQUENCE</scope>
    <source>
        <strain evidence="1">NS2018</strain>
        <tissue evidence="1">Leaf</tissue>
    </source>
</reference>
<accession>A0AA39VME4</accession>
<keyword evidence="2" id="KW-1185">Reference proteome</keyword>
<gene>
    <name evidence="1" type="ORF">LWI29_011445</name>
</gene>